<dbReference type="Pfam" id="PF09898">
    <property type="entry name" value="DUF2125"/>
    <property type="match status" value="1"/>
</dbReference>
<dbReference type="AlphaFoldDB" id="A0A7W6H215"/>
<dbReference type="Proteomes" id="UP000530268">
    <property type="component" value="Unassembled WGS sequence"/>
</dbReference>
<dbReference type="EMBL" id="JACIEI010000005">
    <property type="protein sequence ID" value="MBB3994324.1"/>
    <property type="molecule type" value="Genomic_DNA"/>
</dbReference>
<reference evidence="2 3" key="1">
    <citation type="submission" date="2020-08" db="EMBL/GenBank/DDBJ databases">
        <title>Genomic Encyclopedia of Type Strains, Phase IV (KMG-IV): sequencing the most valuable type-strain genomes for metagenomic binning, comparative biology and taxonomic classification.</title>
        <authorList>
            <person name="Goeker M."/>
        </authorList>
    </citation>
    <scope>NUCLEOTIDE SEQUENCE [LARGE SCALE GENOMIC DNA]</scope>
    <source>
        <strain evidence="2 3">DSM 102234</strain>
    </source>
</reference>
<keyword evidence="1" id="KW-0732">Signal</keyword>
<organism evidence="2 3">
    <name type="scientific">Sulfitobacter undariae</name>
    <dbReference type="NCBI Taxonomy" id="1563671"/>
    <lineage>
        <taxon>Bacteria</taxon>
        <taxon>Pseudomonadati</taxon>
        <taxon>Pseudomonadota</taxon>
        <taxon>Alphaproteobacteria</taxon>
        <taxon>Rhodobacterales</taxon>
        <taxon>Roseobacteraceae</taxon>
        <taxon>Sulfitobacter</taxon>
    </lineage>
</organism>
<proteinExistence type="predicted"/>
<evidence type="ECO:0000313" key="2">
    <source>
        <dbReference type="EMBL" id="MBB3994324.1"/>
    </source>
</evidence>
<dbReference type="InterPro" id="IPR018666">
    <property type="entry name" value="DUF2125"/>
</dbReference>
<gene>
    <name evidence="2" type="ORF">GGR95_001969</name>
</gene>
<protein>
    <recommendedName>
        <fullName evidence="4">DUF2125 domain-containing protein</fullName>
    </recommendedName>
</protein>
<sequence length="511" mass="54380">MTSTRTLLSTTAIGLSMLANAAYADVTAAEVWGDWRSYMEGMGYVVTASETASGNTLSVNDISVEMKDGPDIEKMTVSMGTLQFVENRDGTVDVVMANTMPITIDIQPKSTDKPTQIALDYTHSGQKMTVSGDVEEMSYDYTADVFGATLKSLLVDGTTMGPEEARFTLEGTDAKSLTKVITAPLRSYEQSAEIGALTYSTQFKEADDVESFAVKTTSKNIVFAGTANIPADMDMQTQDIVPLLTAGLAFAGTFTANSTETEMVLISEEGETNFKTASASSTADVSLGQDGISYDVAAEDIQVGAQIAGLPFPLSAEMVKSGFQLNMPLMKSDDPQDFALAFNATEFKMSDIIWALFDSAGQLPRDPATIALDLSGKAKVLVDALDTETMEAMAENGTKPGELHALRIDRLVVDAVGAKLDATGDVTFDNTDMTTLPGFPKPLGEANINLAGANGLMDKLVAMGFLPAEQAMGARMMMGMFAVPGDAPDTLKSKIEFNEEGQILANGQRFK</sequence>
<comment type="caution">
    <text evidence="2">The sequence shown here is derived from an EMBL/GenBank/DDBJ whole genome shotgun (WGS) entry which is preliminary data.</text>
</comment>
<feature type="signal peptide" evidence="1">
    <location>
        <begin position="1"/>
        <end position="21"/>
    </location>
</feature>
<evidence type="ECO:0000313" key="3">
    <source>
        <dbReference type="Proteomes" id="UP000530268"/>
    </source>
</evidence>
<name>A0A7W6H215_9RHOB</name>
<evidence type="ECO:0008006" key="4">
    <source>
        <dbReference type="Google" id="ProtNLM"/>
    </source>
</evidence>
<accession>A0A7W6H215</accession>
<evidence type="ECO:0000256" key="1">
    <source>
        <dbReference type="SAM" id="SignalP"/>
    </source>
</evidence>
<keyword evidence="3" id="KW-1185">Reference proteome</keyword>
<feature type="chain" id="PRO_5030769341" description="DUF2125 domain-containing protein" evidence="1">
    <location>
        <begin position="22"/>
        <end position="511"/>
    </location>
</feature>
<dbReference type="RefSeq" id="WP_184565254.1">
    <property type="nucleotide sequence ID" value="NZ_JACIEI010000005.1"/>
</dbReference>